<accession>A0AA41W5H1</accession>
<dbReference type="PANTHER" id="PTHR43199">
    <property type="entry name" value="GLUTATHIONE HYDROLASE"/>
    <property type="match status" value="1"/>
</dbReference>
<evidence type="ECO:0000313" key="14">
    <source>
        <dbReference type="Proteomes" id="UP001165393"/>
    </source>
</evidence>
<feature type="chain" id="PRO_5041426600" description="Glutathione hydrolase proenzyme" evidence="12">
    <location>
        <begin position="24"/>
        <end position="585"/>
    </location>
</feature>
<dbReference type="GO" id="GO:0006750">
    <property type="term" value="P:glutathione biosynthetic process"/>
    <property type="evidence" value="ECO:0007669"/>
    <property type="project" value="UniProtKB-KW"/>
</dbReference>
<comment type="pathway">
    <text evidence="11">Sulfur metabolism; glutathione metabolism.</text>
</comment>
<proteinExistence type="inferred from homology"/>
<protein>
    <recommendedName>
        <fullName evidence="11">Glutathione hydrolase proenzyme</fullName>
        <ecNumber evidence="11">2.3.2.2</ecNumber>
        <ecNumber evidence="11">3.4.19.13</ecNumber>
    </recommendedName>
    <component>
        <recommendedName>
            <fullName evidence="11">Glutathione hydrolase large chain</fullName>
        </recommendedName>
    </component>
    <component>
        <recommendedName>
            <fullName evidence="11">Glutathione hydrolase small chain</fullName>
        </recommendedName>
    </component>
</protein>
<evidence type="ECO:0000256" key="6">
    <source>
        <dbReference type="ARBA" id="ARBA00023145"/>
    </source>
</evidence>
<keyword evidence="14" id="KW-1185">Reference proteome</keyword>
<feature type="active site" description="Nucleophile" evidence="9">
    <location>
        <position position="405"/>
    </location>
</feature>
<dbReference type="GO" id="GO:0103068">
    <property type="term" value="F:leukotriene C4 gamma-glutamyl transferase activity"/>
    <property type="evidence" value="ECO:0007669"/>
    <property type="project" value="UniProtKB-EC"/>
</dbReference>
<feature type="binding site" evidence="10">
    <location>
        <position position="445"/>
    </location>
    <ligand>
        <name>L-glutamate</name>
        <dbReference type="ChEBI" id="CHEBI:29985"/>
    </ligand>
</feature>
<reference evidence="13 14" key="1">
    <citation type="journal article" date="2013" name="Antonie Van Leeuwenhoek">
        <title>Echinimonas agarilytica gen. nov., sp. nov., a new gammaproteobacterium isolated from the sea urchin Strongylocentrotus intermedius.</title>
        <authorList>
            <person name="Nedashkovskaya O.I."/>
            <person name="Stenkova A.M."/>
            <person name="Zhukova N.V."/>
            <person name="Van Trappen S."/>
            <person name="Lee J.S."/>
            <person name="Kim S.B."/>
        </authorList>
    </citation>
    <scope>NUCLEOTIDE SEQUENCE [LARGE SCALE GENOMIC DNA]</scope>
    <source>
        <strain evidence="13 14">KMM 6351</strain>
    </source>
</reference>
<dbReference type="AlphaFoldDB" id="A0AA41W5H1"/>
<comment type="PTM">
    <text evidence="11">Cleaved by autocatalysis into a large and a small subunit.</text>
</comment>
<keyword evidence="12" id="KW-0732">Signal</keyword>
<dbReference type="Pfam" id="PF01019">
    <property type="entry name" value="G_glu_transpept"/>
    <property type="match status" value="1"/>
</dbReference>
<keyword evidence="7 11" id="KW-0012">Acyltransferase</keyword>
<dbReference type="GO" id="GO:0036374">
    <property type="term" value="F:glutathione hydrolase activity"/>
    <property type="evidence" value="ECO:0007669"/>
    <property type="project" value="UniProtKB-UniRule"/>
</dbReference>
<evidence type="ECO:0000256" key="7">
    <source>
        <dbReference type="ARBA" id="ARBA00023315"/>
    </source>
</evidence>
<comment type="catalytic activity">
    <reaction evidence="1 11">
        <text>an S-substituted glutathione + H2O = an S-substituted L-cysteinylglycine + L-glutamate</text>
        <dbReference type="Rhea" id="RHEA:59468"/>
        <dbReference type="ChEBI" id="CHEBI:15377"/>
        <dbReference type="ChEBI" id="CHEBI:29985"/>
        <dbReference type="ChEBI" id="CHEBI:90779"/>
        <dbReference type="ChEBI" id="CHEBI:143103"/>
        <dbReference type="EC" id="3.4.19.13"/>
    </reaction>
</comment>
<evidence type="ECO:0000256" key="9">
    <source>
        <dbReference type="PIRSR" id="PIRSR600101-1"/>
    </source>
</evidence>
<dbReference type="Gene3D" id="3.60.20.40">
    <property type="match status" value="1"/>
</dbReference>
<dbReference type="InterPro" id="IPR051792">
    <property type="entry name" value="GGT_bact"/>
</dbReference>
<keyword evidence="4 11" id="KW-0808">Transferase</keyword>
<feature type="binding site" evidence="10">
    <location>
        <position position="118"/>
    </location>
    <ligand>
        <name>L-glutamate</name>
        <dbReference type="ChEBI" id="CHEBI:29985"/>
    </ligand>
</feature>
<keyword evidence="6 11" id="KW-0865">Zymogen</keyword>
<dbReference type="InterPro" id="IPR043137">
    <property type="entry name" value="GGT_ssub_C"/>
</dbReference>
<comment type="similarity">
    <text evidence="3 11">Belongs to the gamma-glutamyltransferase family.</text>
</comment>
<dbReference type="EC" id="3.4.19.13" evidence="11"/>
<evidence type="ECO:0000256" key="1">
    <source>
        <dbReference type="ARBA" id="ARBA00001049"/>
    </source>
</evidence>
<evidence type="ECO:0000256" key="3">
    <source>
        <dbReference type="ARBA" id="ARBA00009381"/>
    </source>
</evidence>
<evidence type="ECO:0000256" key="5">
    <source>
        <dbReference type="ARBA" id="ARBA00022801"/>
    </source>
</evidence>
<dbReference type="GO" id="GO:0006751">
    <property type="term" value="P:glutathione catabolic process"/>
    <property type="evidence" value="ECO:0007669"/>
    <property type="project" value="UniProtKB-UniRule"/>
</dbReference>
<comment type="subunit">
    <text evidence="11">This enzyme consists of two polypeptide chains, which are synthesized in precursor form from a single polypeptide.</text>
</comment>
<feature type="binding site" evidence="10">
    <location>
        <position position="492"/>
    </location>
    <ligand>
        <name>L-glutamate</name>
        <dbReference type="ChEBI" id="CHEBI:29985"/>
    </ligand>
</feature>
<keyword evidence="5 11" id="KW-0378">Hydrolase</keyword>
<dbReference type="InterPro" id="IPR029055">
    <property type="entry name" value="Ntn_hydrolases_N"/>
</dbReference>
<evidence type="ECO:0000256" key="8">
    <source>
        <dbReference type="ARBA" id="ARBA00047417"/>
    </source>
</evidence>
<gene>
    <name evidence="13" type="primary">ggt</name>
    <name evidence="13" type="ORF">NAF29_06570</name>
</gene>
<dbReference type="EMBL" id="JAMQGP010000002">
    <property type="protein sequence ID" value="MCM2679332.1"/>
    <property type="molecule type" value="Genomic_DNA"/>
</dbReference>
<dbReference type="Proteomes" id="UP001165393">
    <property type="component" value="Unassembled WGS sequence"/>
</dbReference>
<dbReference type="PANTHER" id="PTHR43199:SF1">
    <property type="entry name" value="GLUTATHIONE HYDROLASE PROENZYME"/>
    <property type="match status" value="1"/>
</dbReference>
<dbReference type="SUPFAM" id="SSF56235">
    <property type="entry name" value="N-terminal nucleophile aminohydrolases (Ntn hydrolases)"/>
    <property type="match status" value="1"/>
</dbReference>
<evidence type="ECO:0000256" key="12">
    <source>
        <dbReference type="SAM" id="SignalP"/>
    </source>
</evidence>
<evidence type="ECO:0000256" key="10">
    <source>
        <dbReference type="PIRSR" id="PIRSR600101-2"/>
    </source>
</evidence>
<feature type="signal peptide" evidence="12">
    <location>
        <begin position="1"/>
        <end position="23"/>
    </location>
</feature>
<feature type="binding site" evidence="10">
    <location>
        <begin position="469"/>
        <end position="470"/>
    </location>
    <ligand>
        <name>L-glutamate</name>
        <dbReference type="ChEBI" id="CHEBI:29985"/>
    </ligand>
</feature>
<dbReference type="InterPro" id="IPR000101">
    <property type="entry name" value="GGT_peptidase"/>
</dbReference>
<dbReference type="NCBIfam" id="TIGR00066">
    <property type="entry name" value="g_glut_trans"/>
    <property type="match status" value="1"/>
</dbReference>
<dbReference type="Gene3D" id="1.10.246.130">
    <property type="match status" value="1"/>
</dbReference>
<dbReference type="InterPro" id="IPR043138">
    <property type="entry name" value="GGT_lsub"/>
</dbReference>
<sequence>MRRVVKLSTYVPALVLMSGMLFAEQVHSAEEPLDPEVTTGVQTHQVVIGAQSMVVTANPHASNAADAMLKNGGSAMDAAIAAQLVLGLVEPQSSGIGGGAFLLHYSGPQKQLVTYDGREVAPAAAKPDRFLQDNGKPMKWIEALVGGRSVGVPGVVAMLEKAHKRHGKLPWTSLFTPAIELAEQGFEVSPRLAGLLSRRYNPGLTKIEPAASYFYPDGKPLQAGILLKNPEFAKTLRTIAAQGAKGFYQGEVATGIVNTVSNSPANPGDITEADLASYTPVIREPLCGPYRQYKVCGMGPPSSGGFAIIQLLALLQDFDMSGISTSDVQASHLFTQASRLAFADRDFYIADPDFIDVPTAKLLAPEYLKRRAVLIDSDKDIGRQKPGTPIQMNLAAGDTPELPSTSHVSIVDRWGNIVSMTSSIEMAFGSALMTGGFLLNNQLTDFSLAPSQGGSLVANAVAGGKRPRSSMAPMIVFDEKNSPLLIIGSPGGSRIIDYVAQTILSVLDGKVGVQYSINLPKITNRNDYTALEKGRWSEEAVNEFEKRGHVVKQQDLNSGLHGILKVKKGWQGGADLRREGLAIGH</sequence>
<name>A0AA41W5H1_9GAMM</name>
<evidence type="ECO:0000256" key="4">
    <source>
        <dbReference type="ARBA" id="ARBA00022679"/>
    </source>
</evidence>
<comment type="caution">
    <text evidence="13">The sequence shown here is derived from an EMBL/GenBank/DDBJ whole genome shotgun (WGS) entry which is preliminary data.</text>
</comment>
<dbReference type="EC" id="2.3.2.2" evidence="11"/>
<dbReference type="RefSeq" id="WP_251260683.1">
    <property type="nucleotide sequence ID" value="NZ_JAMQGP010000002.1"/>
</dbReference>
<evidence type="ECO:0000256" key="2">
    <source>
        <dbReference type="ARBA" id="ARBA00001089"/>
    </source>
</evidence>
<evidence type="ECO:0000313" key="13">
    <source>
        <dbReference type="EMBL" id="MCM2679332.1"/>
    </source>
</evidence>
<comment type="catalytic activity">
    <reaction evidence="2 11">
        <text>glutathione + H2O = L-cysteinylglycine + L-glutamate</text>
        <dbReference type="Rhea" id="RHEA:28807"/>
        <dbReference type="ChEBI" id="CHEBI:15377"/>
        <dbReference type="ChEBI" id="CHEBI:29985"/>
        <dbReference type="ChEBI" id="CHEBI:57925"/>
        <dbReference type="ChEBI" id="CHEBI:61694"/>
        <dbReference type="EC" id="3.4.19.13"/>
    </reaction>
</comment>
<comment type="catalytic activity">
    <reaction evidence="8 11">
        <text>an N-terminal (5-L-glutamyl)-[peptide] + an alpha-amino acid = 5-L-glutamyl amino acid + an N-terminal L-alpha-aminoacyl-[peptide]</text>
        <dbReference type="Rhea" id="RHEA:23904"/>
        <dbReference type="Rhea" id="RHEA-COMP:9780"/>
        <dbReference type="Rhea" id="RHEA-COMP:9795"/>
        <dbReference type="ChEBI" id="CHEBI:77644"/>
        <dbReference type="ChEBI" id="CHEBI:78597"/>
        <dbReference type="ChEBI" id="CHEBI:78599"/>
        <dbReference type="ChEBI" id="CHEBI:78608"/>
        <dbReference type="EC" id="2.3.2.2"/>
    </reaction>
</comment>
<keyword evidence="11" id="KW-0317">Glutathione biosynthesis</keyword>
<dbReference type="PRINTS" id="PR01210">
    <property type="entry name" value="GGTRANSPTASE"/>
</dbReference>
<organism evidence="13 14">
    <name type="scientific">Echinimonas agarilytica</name>
    <dbReference type="NCBI Taxonomy" id="1215918"/>
    <lineage>
        <taxon>Bacteria</taxon>
        <taxon>Pseudomonadati</taxon>
        <taxon>Pseudomonadota</taxon>
        <taxon>Gammaproteobacteria</taxon>
        <taxon>Alteromonadales</taxon>
        <taxon>Echinimonadaceae</taxon>
        <taxon>Echinimonas</taxon>
    </lineage>
</organism>
<evidence type="ECO:0000256" key="11">
    <source>
        <dbReference type="RuleBase" id="RU368036"/>
    </source>
</evidence>